<feature type="domain" description="Ig-like" evidence="2">
    <location>
        <begin position="202"/>
        <end position="287"/>
    </location>
</feature>
<keyword evidence="1" id="KW-0393">Immunoglobulin domain</keyword>
<dbReference type="PROSITE" id="PS50835">
    <property type="entry name" value="IG_LIKE"/>
    <property type="match status" value="3"/>
</dbReference>
<dbReference type="Gene3D" id="2.60.40.10">
    <property type="entry name" value="Immunoglobulins"/>
    <property type="match status" value="4"/>
</dbReference>
<name>A0AAY4EWI1_9TELE</name>
<dbReference type="GO" id="GO:0055013">
    <property type="term" value="P:cardiac muscle cell development"/>
    <property type="evidence" value="ECO:0007669"/>
    <property type="project" value="UniProtKB-ARBA"/>
</dbReference>
<organism evidence="3 4">
    <name type="scientific">Denticeps clupeoides</name>
    <name type="common">denticle herring</name>
    <dbReference type="NCBI Taxonomy" id="299321"/>
    <lineage>
        <taxon>Eukaryota</taxon>
        <taxon>Metazoa</taxon>
        <taxon>Chordata</taxon>
        <taxon>Craniata</taxon>
        <taxon>Vertebrata</taxon>
        <taxon>Euteleostomi</taxon>
        <taxon>Actinopterygii</taxon>
        <taxon>Neopterygii</taxon>
        <taxon>Teleostei</taxon>
        <taxon>Clupei</taxon>
        <taxon>Clupeiformes</taxon>
        <taxon>Denticipitoidei</taxon>
        <taxon>Denticipitidae</taxon>
        <taxon>Denticeps</taxon>
    </lineage>
</organism>
<keyword evidence="4" id="KW-1185">Reference proteome</keyword>
<dbReference type="InterPro" id="IPR007110">
    <property type="entry name" value="Ig-like_dom"/>
</dbReference>
<feature type="domain" description="Ig-like" evidence="2">
    <location>
        <begin position="296"/>
        <end position="384"/>
    </location>
</feature>
<evidence type="ECO:0000313" key="4">
    <source>
        <dbReference type="Proteomes" id="UP000694580"/>
    </source>
</evidence>
<dbReference type="Pfam" id="PF07679">
    <property type="entry name" value="I-set"/>
    <property type="match status" value="4"/>
</dbReference>
<dbReference type="GeneTree" id="ENSGT01110000267173"/>
<dbReference type="PANTHER" id="PTHR47633">
    <property type="entry name" value="IMMUNOGLOBULIN"/>
    <property type="match status" value="1"/>
</dbReference>
<dbReference type="Ensembl" id="ENSDCDT00010072856.1">
    <property type="protein sequence ID" value="ENSDCDP00010062072.1"/>
    <property type="gene ID" value="ENSDCDG00010034154.1"/>
</dbReference>
<protein>
    <recommendedName>
        <fullName evidence="2">Ig-like domain-containing protein</fullName>
    </recommendedName>
</protein>
<dbReference type="FunFam" id="2.60.40.10:FF:000107">
    <property type="entry name" value="Myosin, light chain kinase a"/>
    <property type="match status" value="1"/>
</dbReference>
<reference evidence="3" key="3">
    <citation type="submission" date="2025-09" db="UniProtKB">
        <authorList>
            <consortium name="Ensembl"/>
        </authorList>
    </citation>
    <scope>IDENTIFICATION</scope>
</reference>
<dbReference type="InterPro" id="IPR036179">
    <property type="entry name" value="Ig-like_dom_sf"/>
</dbReference>
<dbReference type="InterPro" id="IPR013783">
    <property type="entry name" value="Ig-like_fold"/>
</dbReference>
<feature type="domain" description="Ig-like" evidence="2">
    <location>
        <begin position="15"/>
        <end position="109"/>
    </location>
</feature>
<dbReference type="SUPFAM" id="SSF48726">
    <property type="entry name" value="Immunoglobulin"/>
    <property type="match status" value="4"/>
</dbReference>
<dbReference type="InterPro" id="IPR003599">
    <property type="entry name" value="Ig_sub"/>
</dbReference>
<evidence type="ECO:0000313" key="3">
    <source>
        <dbReference type="Ensembl" id="ENSDCDP00010062072.1"/>
    </source>
</evidence>
<dbReference type="SMART" id="SM00409">
    <property type="entry name" value="IG"/>
    <property type="match status" value="3"/>
</dbReference>
<evidence type="ECO:0000256" key="1">
    <source>
        <dbReference type="ARBA" id="ARBA00023319"/>
    </source>
</evidence>
<dbReference type="FunFam" id="2.60.40.10:FF:000697">
    <property type="entry name" value="titin isoform X1"/>
    <property type="match status" value="1"/>
</dbReference>
<evidence type="ECO:0000259" key="2">
    <source>
        <dbReference type="PROSITE" id="PS50835"/>
    </source>
</evidence>
<dbReference type="Proteomes" id="UP000694580">
    <property type="component" value="Chromosome 9"/>
</dbReference>
<proteinExistence type="predicted"/>
<sequence>MNLATVALTMKRHTPETVVSLHVGPLTNLPARVLEGETAKFRCRVTGYPTPKVNWYLNGQLIRKSKRFRLRYDGIYYLEVTDIKSYDSGVVKVLAENPEGRAEHTVKLEIQQREDLRSVLRRAPEIKPPERMATPEHGKVSFEVIKAEKPTEFVQERDEYSLFIFKVDKECEGDYICTAINEFGGSTCTTILHVNAKDSSEPSTQQIQGHSPYFTKETKSAQVMCDGQIQFDYIVLGVPLPEIKWFKGRAQVLPGKRFTIVNSPDGSGFLKLMALQQQDSGLATCQMMFFKQKEPPRFDTPLKPVTVNEGEKLSLSCHVHGSPPLKVQWMKDRREVTSSASTKIIFVDGLATLENARVSKGDAGDYLCKATNDAGSEFCKAKVTVKGG</sequence>
<reference evidence="3 4" key="1">
    <citation type="submission" date="2020-06" db="EMBL/GenBank/DDBJ databases">
        <authorList>
            <consortium name="Wellcome Sanger Institute Data Sharing"/>
        </authorList>
    </citation>
    <scope>NUCLEOTIDE SEQUENCE [LARGE SCALE GENOMIC DNA]</scope>
</reference>
<dbReference type="GO" id="GO:0003007">
    <property type="term" value="P:heart morphogenesis"/>
    <property type="evidence" value="ECO:0007669"/>
    <property type="project" value="UniProtKB-ARBA"/>
</dbReference>
<dbReference type="SMART" id="SM00408">
    <property type="entry name" value="IGc2"/>
    <property type="match status" value="2"/>
</dbReference>
<reference evidence="3" key="2">
    <citation type="submission" date="2025-08" db="UniProtKB">
        <authorList>
            <consortium name="Ensembl"/>
        </authorList>
    </citation>
    <scope>IDENTIFICATION</scope>
</reference>
<dbReference type="InterPro" id="IPR003598">
    <property type="entry name" value="Ig_sub2"/>
</dbReference>
<accession>A0AAY4EWI1</accession>
<dbReference type="InterPro" id="IPR013098">
    <property type="entry name" value="Ig_I-set"/>
</dbReference>
<dbReference type="AlphaFoldDB" id="A0AAY4EWI1"/>